<evidence type="ECO:0000259" key="3">
    <source>
        <dbReference type="SMART" id="SM00271"/>
    </source>
</evidence>
<evidence type="ECO:0000256" key="1">
    <source>
        <dbReference type="ARBA" id="ARBA00010476"/>
    </source>
</evidence>
<dbReference type="OrthoDB" id="448954at2759"/>
<feature type="domain" description="J" evidence="3">
    <location>
        <begin position="77"/>
        <end position="145"/>
    </location>
</feature>
<evidence type="ECO:0000313" key="4">
    <source>
        <dbReference type="EMBL" id="KZT02713.1"/>
    </source>
</evidence>
<dbReference type="Pfam" id="PF07743">
    <property type="entry name" value="HSCB_C"/>
    <property type="match status" value="1"/>
</dbReference>
<dbReference type="InParanoid" id="A0A165CFF8"/>
<dbReference type="GeneID" id="63821941"/>
<dbReference type="InterPro" id="IPR036386">
    <property type="entry name" value="HscB_C_sf"/>
</dbReference>
<dbReference type="GO" id="GO:0051259">
    <property type="term" value="P:protein complex oligomerization"/>
    <property type="evidence" value="ECO:0007669"/>
    <property type="project" value="InterPro"/>
</dbReference>
<dbReference type="FunCoup" id="A0A165CFF8">
    <property type="interactions" value="265"/>
</dbReference>
<dbReference type="InterPro" id="IPR009073">
    <property type="entry name" value="HscB_oligo_C"/>
</dbReference>
<dbReference type="Gene3D" id="1.20.1280.20">
    <property type="entry name" value="HscB, C-terminal domain"/>
    <property type="match status" value="1"/>
</dbReference>
<dbReference type="GO" id="GO:0001671">
    <property type="term" value="F:ATPase activator activity"/>
    <property type="evidence" value="ECO:0007669"/>
    <property type="project" value="InterPro"/>
</dbReference>
<dbReference type="Proteomes" id="UP000076871">
    <property type="component" value="Unassembled WGS sequence"/>
</dbReference>
<dbReference type="InterPro" id="IPR036869">
    <property type="entry name" value="J_dom_sf"/>
</dbReference>
<dbReference type="GO" id="GO:0005739">
    <property type="term" value="C:mitochondrion"/>
    <property type="evidence" value="ECO:0007669"/>
    <property type="project" value="TreeGrafter"/>
</dbReference>
<dbReference type="AlphaFoldDB" id="A0A165CFF8"/>
<dbReference type="Gene3D" id="1.10.287.110">
    <property type="entry name" value="DnaJ domain"/>
    <property type="match status" value="1"/>
</dbReference>
<dbReference type="PANTHER" id="PTHR14021">
    <property type="entry name" value="IRON-SULFUR CLUSTER CO-CHAPERONE PROTEIN HSCB"/>
    <property type="match status" value="1"/>
</dbReference>
<name>A0A165CFF8_9APHY</name>
<protein>
    <submittedName>
        <fullName evidence="4">Co-chaperone Hsc20</fullName>
    </submittedName>
</protein>
<comment type="similarity">
    <text evidence="1">Belongs to the HscB family.</text>
</comment>
<proteinExistence type="inferred from homology"/>
<dbReference type="EMBL" id="KV427650">
    <property type="protein sequence ID" value="KZT02713.1"/>
    <property type="molecule type" value="Genomic_DNA"/>
</dbReference>
<dbReference type="SMART" id="SM00271">
    <property type="entry name" value="DnaJ"/>
    <property type="match status" value="1"/>
</dbReference>
<dbReference type="SUPFAM" id="SSF47144">
    <property type="entry name" value="HSC20 (HSCB), C-terminal oligomerisation domain"/>
    <property type="match status" value="1"/>
</dbReference>
<dbReference type="RefSeq" id="XP_040760453.1">
    <property type="nucleotide sequence ID" value="XM_040904911.1"/>
</dbReference>
<keyword evidence="5" id="KW-1185">Reference proteome</keyword>
<dbReference type="NCBIfam" id="TIGR00714">
    <property type="entry name" value="hscB"/>
    <property type="match status" value="1"/>
</dbReference>
<dbReference type="SUPFAM" id="SSF46565">
    <property type="entry name" value="Chaperone J-domain"/>
    <property type="match status" value="1"/>
</dbReference>
<organism evidence="4 5">
    <name type="scientific">Laetiporus sulphureus 93-53</name>
    <dbReference type="NCBI Taxonomy" id="1314785"/>
    <lineage>
        <taxon>Eukaryota</taxon>
        <taxon>Fungi</taxon>
        <taxon>Dikarya</taxon>
        <taxon>Basidiomycota</taxon>
        <taxon>Agaricomycotina</taxon>
        <taxon>Agaricomycetes</taxon>
        <taxon>Polyporales</taxon>
        <taxon>Laetiporus</taxon>
    </lineage>
</organism>
<dbReference type="InterPro" id="IPR004640">
    <property type="entry name" value="HscB"/>
</dbReference>
<reference evidence="4 5" key="1">
    <citation type="journal article" date="2016" name="Mol. Biol. Evol.">
        <title>Comparative Genomics of Early-Diverging Mushroom-Forming Fungi Provides Insights into the Origins of Lignocellulose Decay Capabilities.</title>
        <authorList>
            <person name="Nagy L.G."/>
            <person name="Riley R."/>
            <person name="Tritt A."/>
            <person name="Adam C."/>
            <person name="Daum C."/>
            <person name="Floudas D."/>
            <person name="Sun H."/>
            <person name="Yadav J.S."/>
            <person name="Pangilinan J."/>
            <person name="Larsson K.H."/>
            <person name="Matsuura K."/>
            <person name="Barry K."/>
            <person name="Labutti K."/>
            <person name="Kuo R."/>
            <person name="Ohm R.A."/>
            <person name="Bhattacharya S.S."/>
            <person name="Shirouzu T."/>
            <person name="Yoshinaga Y."/>
            <person name="Martin F.M."/>
            <person name="Grigoriev I.V."/>
            <person name="Hibbett D.S."/>
        </authorList>
    </citation>
    <scope>NUCLEOTIDE SEQUENCE [LARGE SCALE GENOMIC DNA]</scope>
    <source>
        <strain evidence="4 5">93-53</strain>
    </source>
</reference>
<evidence type="ECO:0000256" key="2">
    <source>
        <dbReference type="ARBA" id="ARBA00023186"/>
    </source>
</evidence>
<dbReference type="PANTHER" id="PTHR14021:SF15">
    <property type="entry name" value="IRON-SULFUR CLUSTER CO-CHAPERONE PROTEIN HSCB"/>
    <property type="match status" value="1"/>
</dbReference>
<dbReference type="GO" id="GO:0044571">
    <property type="term" value="P:[2Fe-2S] cluster assembly"/>
    <property type="evidence" value="ECO:0007669"/>
    <property type="project" value="InterPro"/>
</dbReference>
<dbReference type="STRING" id="1314785.A0A165CFF8"/>
<keyword evidence="2" id="KW-0143">Chaperone</keyword>
<sequence length="247" mass="28005">MFRRVLVAAPPRLASALPQRPLVRIHLPPATAARLSAHRFSTSSPPHPKCPQCSAPLPSPLPICPKCAYIAPIPQGMTYHEMLGLPYEPNPFIVNPAALKRRFLELQGIIHPDRWVGRSKEQQELAVVMSARINDALHRLSNPLRRVEYILEHEGFAGEDTDKLEDHTLLIDILEMRERIEGAESREEVEEVRAENAEQIKETIDEIRHLVEKKDWPAVKEAAVKLKYLQGIEQAAAAWPHPFTDHH</sequence>
<dbReference type="GO" id="GO:0051087">
    <property type="term" value="F:protein-folding chaperone binding"/>
    <property type="evidence" value="ECO:0007669"/>
    <property type="project" value="InterPro"/>
</dbReference>
<evidence type="ECO:0000313" key="5">
    <source>
        <dbReference type="Proteomes" id="UP000076871"/>
    </source>
</evidence>
<accession>A0A165CFF8</accession>
<gene>
    <name evidence="4" type="ORF">LAESUDRAFT_661119</name>
</gene>
<dbReference type="InterPro" id="IPR001623">
    <property type="entry name" value="DnaJ_domain"/>
</dbReference>